<evidence type="ECO:0000256" key="5">
    <source>
        <dbReference type="ARBA" id="ARBA00022900"/>
    </source>
</evidence>
<comment type="subcellular location">
    <subcellularLocation>
        <location evidence="1">Secreted</location>
    </subcellularLocation>
</comment>
<comment type="caution">
    <text evidence="10">The sequence shown here is derived from an EMBL/GenBank/DDBJ whole genome shotgun (WGS) entry which is preliminary data.</text>
</comment>
<feature type="region of interest" description="Disordered" evidence="7">
    <location>
        <begin position="20"/>
        <end position="52"/>
    </location>
</feature>
<evidence type="ECO:0000256" key="2">
    <source>
        <dbReference type="ARBA" id="ARBA00010472"/>
    </source>
</evidence>
<dbReference type="EMBL" id="BAAAPY010000009">
    <property type="protein sequence ID" value="GAA2082333.1"/>
    <property type="molecule type" value="Genomic_DNA"/>
</dbReference>
<dbReference type="InterPro" id="IPR023549">
    <property type="entry name" value="Subtilisin_inhibitor"/>
</dbReference>
<evidence type="ECO:0000256" key="6">
    <source>
        <dbReference type="ARBA" id="ARBA00023157"/>
    </source>
</evidence>
<keyword evidence="11" id="KW-1185">Reference proteome</keyword>
<evidence type="ECO:0000256" key="3">
    <source>
        <dbReference type="ARBA" id="ARBA00022525"/>
    </source>
</evidence>
<evidence type="ECO:0000256" key="8">
    <source>
        <dbReference type="SAM" id="SignalP"/>
    </source>
</evidence>
<dbReference type="Gene3D" id="3.30.350.10">
    <property type="entry name" value="Subtilisin inhibitor-like"/>
    <property type="match status" value="1"/>
</dbReference>
<evidence type="ECO:0000259" key="9">
    <source>
        <dbReference type="Pfam" id="PF00720"/>
    </source>
</evidence>
<dbReference type="SUPFAM" id="SSF55399">
    <property type="entry name" value="Subtilisin inhibitor"/>
    <property type="match status" value="1"/>
</dbReference>
<comment type="similarity">
    <text evidence="2">Belongs to the protease inhibitor I16 (SSI) family.</text>
</comment>
<dbReference type="Pfam" id="PF00720">
    <property type="entry name" value="SSI"/>
    <property type="match status" value="1"/>
</dbReference>
<dbReference type="InterPro" id="IPR020054">
    <property type="entry name" value="Prot_inh_SSI_I16_CS"/>
</dbReference>
<evidence type="ECO:0000313" key="11">
    <source>
        <dbReference type="Proteomes" id="UP001501480"/>
    </source>
</evidence>
<dbReference type="PROSITE" id="PS51257">
    <property type="entry name" value="PROKAR_LIPOPROTEIN"/>
    <property type="match status" value="1"/>
</dbReference>
<keyword evidence="6" id="KW-1015">Disulfide bond</keyword>
<accession>A0ABN2W3U7</accession>
<reference evidence="10 11" key="1">
    <citation type="journal article" date="2019" name="Int. J. Syst. Evol. Microbiol.">
        <title>The Global Catalogue of Microorganisms (GCM) 10K type strain sequencing project: providing services to taxonomists for standard genome sequencing and annotation.</title>
        <authorList>
            <consortium name="The Broad Institute Genomics Platform"/>
            <consortium name="The Broad Institute Genome Sequencing Center for Infectious Disease"/>
            <person name="Wu L."/>
            <person name="Ma J."/>
        </authorList>
    </citation>
    <scope>NUCLEOTIDE SEQUENCE [LARGE SCALE GENOMIC DNA]</scope>
    <source>
        <strain evidence="10 11">JCM 15749</strain>
    </source>
</reference>
<keyword evidence="8" id="KW-0732">Signal</keyword>
<evidence type="ECO:0000313" key="10">
    <source>
        <dbReference type="EMBL" id="GAA2082333.1"/>
    </source>
</evidence>
<evidence type="ECO:0000256" key="7">
    <source>
        <dbReference type="SAM" id="MobiDB-lite"/>
    </source>
</evidence>
<keyword evidence="3" id="KW-0964">Secreted</keyword>
<keyword evidence="5" id="KW-0722">Serine protease inhibitor</keyword>
<gene>
    <name evidence="10" type="ORF">GCM10009821_23900</name>
</gene>
<dbReference type="RefSeq" id="WP_344328914.1">
    <property type="nucleotide sequence ID" value="NZ_BAAAPY010000009.1"/>
</dbReference>
<feature type="signal peptide" evidence="8">
    <location>
        <begin position="1"/>
        <end position="19"/>
    </location>
</feature>
<protein>
    <submittedName>
        <fullName evidence="10">SSI family serine proteinase inhibitor</fullName>
    </submittedName>
</protein>
<organism evidence="10 11">
    <name type="scientific">Aeromicrobium halocynthiae</name>
    <dbReference type="NCBI Taxonomy" id="560557"/>
    <lineage>
        <taxon>Bacteria</taxon>
        <taxon>Bacillati</taxon>
        <taxon>Actinomycetota</taxon>
        <taxon>Actinomycetes</taxon>
        <taxon>Propionibacteriales</taxon>
        <taxon>Nocardioidaceae</taxon>
        <taxon>Aeromicrobium</taxon>
    </lineage>
</organism>
<keyword evidence="4" id="KW-0646">Protease inhibitor</keyword>
<dbReference type="PROSITE" id="PS00999">
    <property type="entry name" value="SSI"/>
    <property type="match status" value="1"/>
</dbReference>
<evidence type="ECO:0000256" key="1">
    <source>
        <dbReference type="ARBA" id="ARBA00004613"/>
    </source>
</evidence>
<feature type="chain" id="PRO_5046141219" evidence="8">
    <location>
        <begin position="20"/>
        <end position="142"/>
    </location>
</feature>
<name>A0ABN2W3U7_9ACTN</name>
<feature type="domain" description="Subtilisin inhibitor" evidence="9">
    <location>
        <begin position="37"/>
        <end position="115"/>
    </location>
</feature>
<dbReference type="InterPro" id="IPR036819">
    <property type="entry name" value="Subtilisin_inhibitor-like_sf"/>
</dbReference>
<sequence length="142" mass="14567">MRELVVVAGLAAAVLAACAQDSGGGSDEDGPDDPATSLTITVQADPESGEEPRVMTLECDPVGGDHPNAQAACEVLAGADPGVFEPVPEDQPCTMIYGGPQEATITGSLDGVEVDARFIRQNGCEIARWDALGTAVFDVPIQ</sequence>
<proteinExistence type="inferred from homology"/>
<dbReference type="Proteomes" id="UP001501480">
    <property type="component" value="Unassembled WGS sequence"/>
</dbReference>
<evidence type="ECO:0000256" key="4">
    <source>
        <dbReference type="ARBA" id="ARBA00022690"/>
    </source>
</evidence>